<dbReference type="InterPro" id="IPR044068">
    <property type="entry name" value="CB"/>
</dbReference>
<dbReference type="KEGG" id="cpsk:Q0N40_07555"/>
<organism evidence="8 9">
    <name type="scientific">Corynebacterium pseudokroppenstedtii</name>
    <dbReference type="NCBI Taxonomy" id="2804917"/>
    <lineage>
        <taxon>Bacteria</taxon>
        <taxon>Bacillati</taxon>
        <taxon>Actinomycetota</taxon>
        <taxon>Actinomycetes</taxon>
        <taxon>Mycobacteriales</taxon>
        <taxon>Corynebacteriaceae</taxon>
        <taxon>Corynebacterium</taxon>
    </lineage>
</organism>
<dbReference type="InterPro" id="IPR050090">
    <property type="entry name" value="Tyrosine_recombinase_XerCD"/>
</dbReference>
<dbReference type="Gene3D" id="1.10.150.130">
    <property type="match status" value="1"/>
</dbReference>
<dbReference type="GO" id="GO:0015074">
    <property type="term" value="P:DNA integration"/>
    <property type="evidence" value="ECO:0007669"/>
    <property type="project" value="UniProtKB-KW"/>
</dbReference>
<evidence type="ECO:0000256" key="5">
    <source>
        <dbReference type="PROSITE-ProRule" id="PRU01248"/>
    </source>
</evidence>
<dbReference type="InterPro" id="IPR010998">
    <property type="entry name" value="Integrase_recombinase_N"/>
</dbReference>
<evidence type="ECO:0000256" key="3">
    <source>
        <dbReference type="ARBA" id="ARBA00023125"/>
    </source>
</evidence>
<dbReference type="PROSITE" id="PS51900">
    <property type="entry name" value="CB"/>
    <property type="match status" value="1"/>
</dbReference>
<proteinExistence type="inferred from homology"/>
<reference evidence="8 9" key="1">
    <citation type="submission" date="2023-10" db="EMBL/GenBank/DDBJ databases">
        <title>complete genome sequence of Corynebacterium pseudokroppenstedtii P15-C1.</title>
        <authorList>
            <person name="Bruggemann H."/>
            <person name="Poehlein A."/>
        </authorList>
    </citation>
    <scope>NUCLEOTIDE SEQUENCE [LARGE SCALE GENOMIC DNA]</scope>
    <source>
        <strain evidence="8 9">P15_C1</strain>
    </source>
</reference>
<evidence type="ECO:0000256" key="2">
    <source>
        <dbReference type="ARBA" id="ARBA00022908"/>
    </source>
</evidence>
<accession>A0AAU0PZQ3</accession>
<comment type="similarity">
    <text evidence="1">Belongs to the 'phage' integrase family.</text>
</comment>
<dbReference type="InterPro" id="IPR013762">
    <property type="entry name" value="Integrase-like_cat_sf"/>
</dbReference>
<evidence type="ECO:0000256" key="1">
    <source>
        <dbReference type="ARBA" id="ARBA00008857"/>
    </source>
</evidence>
<dbReference type="PROSITE" id="PS51898">
    <property type="entry name" value="TYR_RECOMBINASE"/>
    <property type="match status" value="1"/>
</dbReference>
<dbReference type="AlphaFoldDB" id="A0AAU0PZQ3"/>
<dbReference type="GO" id="GO:0006310">
    <property type="term" value="P:DNA recombination"/>
    <property type="evidence" value="ECO:0007669"/>
    <property type="project" value="UniProtKB-KW"/>
</dbReference>
<dbReference type="EMBL" id="CP137757">
    <property type="protein sequence ID" value="WPF24398.1"/>
    <property type="molecule type" value="Genomic_DNA"/>
</dbReference>
<sequence length="363" mass="40384">MASIRQYDTAKGTRWRIQYRSPDGKLRGKRGFATKWQAEKWAAENTVDLATGQWRDPAGAQTTIETLSRTWWAGRQHLKSSTLNNDRRRLQNHILPTWGNRTIGSIRKSEIQAWVSGSTLSGATVRHIHSILAQILDIALDDNLIPSNPARGVKLPHKGSAVKVYLTFDQLSQLAEECGDKAIIVWILGTVGLRWGELAGLKVEDIDELHSRLHIRRSVTYVNSEPIETLPKTHERRNVSVSLPVMRMICQQARGKSPQDWLLTRKEDGGPIRSPGSGHGFFRLAVDRLQERDPSFPTLTPHGLRHVAAGLFVSAGANVKVVQRQLGHASAAMTLDTYADLFEEDLDALGSAVGDLFSNVVKM</sequence>
<gene>
    <name evidence="8" type="ORF">Q0N40_07555</name>
</gene>
<keyword evidence="3 5" id="KW-0238">DNA-binding</keyword>
<dbReference type="InterPro" id="IPR004107">
    <property type="entry name" value="Integrase_SAM-like_N"/>
</dbReference>
<dbReference type="CDD" id="cd01189">
    <property type="entry name" value="INT_ICEBs1_C_like"/>
    <property type="match status" value="1"/>
</dbReference>
<evidence type="ECO:0000256" key="4">
    <source>
        <dbReference type="ARBA" id="ARBA00023172"/>
    </source>
</evidence>
<dbReference type="PANTHER" id="PTHR30349">
    <property type="entry name" value="PHAGE INTEGRASE-RELATED"/>
    <property type="match status" value="1"/>
</dbReference>
<dbReference type="SUPFAM" id="SSF56349">
    <property type="entry name" value="DNA breaking-rejoining enzymes"/>
    <property type="match status" value="1"/>
</dbReference>
<evidence type="ECO:0000259" key="7">
    <source>
        <dbReference type="PROSITE" id="PS51900"/>
    </source>
</evidence>
<dbReference type="Pfam" id="PF00589">
    <property type="entry name" value="Phage_integrase"/>
    <property type="match status" value="1"/>
</dbReference>
<dbReference type="InterPro" id="IPR002104">
    <property type="entry name" value="Integrase_catalytic"/>
</dbReference>
<dbReference type="PANTHER" id="PTHR30349:SF64">
    <property type="entry name" value="PROPHAGE INTEGRASE INTD-RELATED"/>
    <property type="match status" value="1"/>
</dbReference>
<dbReference type="RefSeq" id="WP_204087311.1">
    <property type="nucleotide sequence ID" value="NZ_CP137757.1"/>
</dbReference>
<keyword evidence="4" id="KW-0233">DNA recombination</keyword>
<dbReference type="Proteomes" id="UP001174314">
    <property type="component" value="Chromosome"/>
</dbReference>
<feature type="domain" description="Tyr recombinase" evidence="6">
    <location>
        <begin position="161"/>
        <end position="351"/>
    </location>
</feature>
<dbReference type="GO" id="GO:0003677">
    <property type="term" value="F:DNA binding"/>
    <property type="evidence" value="ECO:0007669"/>
    <property type="project" value="UniProtKB-UniRule"/>
</dbReference>
<feature type="domain" description="Core-binding (CB)" evidence="7">
    <location>
        <begin position="58"/>
        <end position="140"/>
    </location>
</feature>
<dbReference type="Pfam" id="PF14659">
    <property type="entry name" value="Phage_int_SAM_3"/>
    <property type="match status" value="1"/>
</dbReference>
<dbReference type="Gene3D" id="1.10.443.10">
    <property type="entry name" value="Intergrase catalytic core"/>
    <property type="match status" value="1"/>
</dbReference>
<evidence type="ECO:0000313" key="8">
    <source>
        <dbReference type="EMBL" id="WPF24398.1"/>
    </source>
</evidence>
<protein>
    <submittedName>
        <fullName evidence="8">Tyrosine-type recombinase/integrase</fullName>
    </submittedName>
</protein>
<keyword evidence="9" id="KW-1185">Reference proteome</keyword>
<evidence type="ECO:0000313" key="9">
    <source>
        <dbReference type="Proteomes" id="UP001174314"/>
    </source>
</evidence>
<name>A0AAU0PZQ3_9CORY</name>
<evidence type="ECO:0000259" key="6">
    <source>
        <dbReference type="PROSITE" id="PS51898"/>
    </source>
</evidence>
<dbReference type="InterPro" id="IPR011010">
    <property type="entry name" value="DNA_brk_join_enz"/>
</dbReference>
<keyword evidence="2" id="KW-0229">DNA integration</keyword>